<evidence type="ECO:0000313" key="2">
    <source>
        <dbReference type="EMBL" id="KZM85045.1"/>
    </source>
</evidence>
<sequence>MKSWDLFSFKVEIFQITDLLVNITKHELKPKHRVLTNEEKEELLKKYSVDKKQLSRRTVKDAIARYYALEKGQVLEITYNGEIS</sequence>
<dbReference type="InterPro" id="IPR014381">
    <property type="entry name" value="Arch_Rpo5/euc_Rpb5"/>
</dbReference>
<dbReference type="GO" id="GO:0003677">
    <property type="term" value="F:DNA binding"/>
    <property type="evidence" value="ECO:0007669"/>
    <property type="project" value="InterPro"/>
</dbReference>
<dbReference type="EMBL" id="LNRQ01000008">
    <property type="protein sequence ID" value="KZM85045.1"/>
    <property type="molecule type" value="Genomic_DNA"/>
</dbReference>
<dbReference type="InterPro" id="IPR000783">
    <property type="entry name" value="RNA_pol_subH/Rpb5_C"/>
</dbReference>
<dbReference type="GO" id="GO:0006362">
    <property type="term" value="P:transcription elongation by RNA polymerase I"/>
    <property type="evidence" value="ECO:0007669"/>
    <property type="project" value="TreeGrafter"/>
</dbReference>
<keyword evidence="4" id="KW-1185">Reference proteome</keyword>
<gene>
    <name evidence="2" type="ORF">DCAR_027533</name>
    <name evidence="3" type="ORF">DCAR_0831990</name>
</gene>
<reference evidence="3" key="2">
    <citation type="submission" date="2022-03" db="EMBL/GenBank/DDBJ databases">
        <title>Draft title - Genomic analysis of global carrot germplasm unveils the trajectory of domestication and the origin of high carotenoid orange carrot.</title>
        <authorList>
            <person name="Iorizzo M."/>
            <person name="Ellison S."/>
            <person name="Senalik D."/>
            <person name="Macko-Podgorni A."/>
            <person name="Grzebelus D."/>
            <person name="Bostan H."/>
            <person name="Rolling W."/>
            <person name="Curaba J."/>
            <person name="Simon P."/>
        </authorList>
    </citation>
    <scope>NUCLEOTIDE SEQUENCE</scope>
    <source>
        <tissue evidence="3">Leaf</tissue>
    </source>
</reference>
<dbReference type="InterPro" id="IPR035913">
    <property type="entry name" value="RPB5-like_sf"/>
</dbReference>
<evidence type="ECO:0000313" key="3">
    <source>
        <dbReference type="EMBL" id="WOH12486.1"/>
    </source>
</evidence>
<dbReference type="PANTHER" id="PTHR10535">
    <property type="entry name" value="DNA-DIRECTED RNA POLYMERASES I, II, AND III SUBUNIT RPABC1"/>
    <property type="match status" value="1"/>
</dbReference>
<feature type="domain" description="RNA polymerase subunit H/Rpb5 C-terminal" evidence="1">
    <location>
        <begin position="21"/>
        <end position="83"/>
    </location>
</feature>
<reference evidence="2" key="1">
    <citation type="journal article" date="2016" name="Nat. Genet.">
        <title>A high-quality carrot genome assembly provides new insights into carotenoid accumulation and asterid genome evolution.</title>
        <authorList>
            <person name="Iorizzo M."/>
            <person name="Ellison S."/>
            <person name="Senalik D."/>
            <person name="Zeng P."/>
            <person name="Satapoomin P."/>
            <person name="Huang J."/>
            <person name="Bowman M."/>
            <person name="Iovene M."/>
            <person name="Sanseverino W."/>
            <person name="Cavagnaro P."/>
            <person name="Yildiz M."/>
            <person name="Macko-Podgorni A."/>
            <person name="Moranska E."/>
            <person name="Grzebelus E."/>
            <person name="Grzebelus D."/>
            <person name="Ashrafi H."/>
            <person name="Zheng Z."/>
            <person name="Cheng S."/>
            <person name="Spooner D."/>
            <person name="Van Deynze A."/>
            <person name="Simon P."/>
        </authorList>
    </citation>
    <scope>NUCLEOTIDE SEQUENCE [LARGE SCALE GENOMIC DNA]</scope>
    <source>
        <tissue evidence="2">Leaf</tissue>
    </source>
</reference>
<protein>
    <recommendedName>
        <fullName evidence="1">RNA polymerase subunit H/Rpb5 C-terminal domain-containing protein</fullName>
    </recommendedName>
</protein>
<dbReference type="Gene3D" id="3.90.940.20">
    <property type="entry name" value="RPB5-like RNA polymerase subunit"/>
    <property type="match status" value="1"/>
</dbReference>
<dbReference type="EMBL" id="CP093350">
    <property type="protein sequence ID" value="WOH12486.1"/>
    <property type="molecule type" value="Genomic_DNA"/>
</dbReference>
<organism evidence="2">
    <name type="scientific">Daucus carota subsp. sativus</name>
    <name type="common">Carrot</name>
    <dbReference type="NCBI Taxonomy" id="79200"/>
    <lineage>
        <taxon>Eukaryota</taxon>
        <taxon>Viridiplantae</taxon>
        <taxon>Streptophyta</taxon>
        <taxon>Embryophyta</taxon>
        <taxon>Tracheophyta</taxon>
        <taxon>Spermatophyta</taxon>
        <taxon>Magnoliopsida</taxon>
        <taxon>eudicotyledons</taxon>
        <taxon>Gunneridae</taxon>
        <taxon>Pentapetalae</taxon>
        <taxon>asterids</taxon>
        <taxon>campanulids</taxon>
        <taxon>Apiales</taxon>
        <taxon>Apiaceae</taxon>
        <taxon>Apioideae</taxon>
        <taxon>Scandiceae</taxon>
        <taxon>Daucinae</taxon>
        <taxon>Daucus</taxon>
        <taxon>Daucus sect. Daucus</taxon>
    </lineage>
</organism>
<dbReference type="AlphaFoldDB" id="A0A175YN66"/>
<dbReference type="PANTHER" id="PTHR10535:SF2">
    <property type="entry name" value="DNA-DIRECTED RNA POLYMERASE V SUBUNIT 5A"/>
    <property type="match status" value="1"/>
</dbReference>
<dbReference type="Pfam" id="PF01191">
    <property type="entry name" value="RNA_pol_Rpb5_C"/>
    <property type="match status" value="1"/>
</dbReference>
<dbReference type="STRING" id="79200.A0A175YN66"/>
<dbReference type="Proteomes" id="UP000077755">
    <property type="component" value="Chromosome 8"/>
</dbReference>
<dbReference type="GO" id="GO:0003899">
    <property type="term" value="F:DNA-directed RNA polymerase activity"/>
    <property type="evidence" value="ECO:0007669"/>
    <property type="project" value="InterPro"/>
</dbReference>
<proteinExistence type="predicted"/>
<dbReference type="GO" id="GO:0006366">
    <property type="term" value="P:transcription by RNA polymerase II"/>
    <property type="evidence" value="ECO:0007669"/>
    <property type="project" value="TreeGrafter"/>
</dbReference>
<evidence type="ECO:0000259" key="1">
    <source>
        <dbReference type="Pfam" id="PF01191"/>
    </source>
</evidence>
<dbReference type="GO" id="GO:0042797">
    <property type="term" value="P:tRNA transcription by RNA polymerase III"/>
    <property type="evidence" value="ECO:0007669"/>
    <property type="project" value="TreeGrafter"/>
</dbReference>
<accession>A0A175YN66</accession>
<name>A0A175YN66_DAUCS</name>
<dbReference type="SUPFAM" id="SSF55287">
    <property type="entry name" value="RPB5-like RNA polymerase subunit"/>
    <property type="match status" value="1"/>
</dbReference>
<dbReference type="Gramene" id="KZM85045">
    <property type="protein sequence ID" value="KZM85045"/>
    <property type="gene ID" value="DCAR_027533"/>
</dbReference>
<evidence type="ECO:0000313" key="4">
    <source>
        <dbReference type="Proteomes" id="UP000077755"/>
    </source>
</evidence>